<protein>
    <recommendedName>
        <fullName evidence="3">Integrase catalytic domain-containing protein</fullName>
    </recommendedName>
</protein>
<dbReference type="Pfam" id="PF13976">
    <property type="entry name" value="gag_pre-integrs"/>
    <property type="match status" value="1"/>
</dbReference>
<evidence type="ECO:0000259" key="3">
    <source>
        <dbReference type="PROSITE" id="PS50994"/>
    </source>
</evidence>
<feature type="compositionally biased region" description="Low complexity" evidence="2">
    <location>
        <begin position="976"/>
        <end position="994"/>
    </location>
</feature>
<feature type="compositionally biased region" description="Basic and acidic residues" evidence="2">
    <location>
        <begin position="1429"/>
        <end position="1446"/>
    </location>
</feature>
<dbReference type="Pfam" id="PF00665">
    <property type="entry name" value="rve"/>
    <property type="match status" value="1"/>
</dbReference>
<feature type="region of interest" description="Disordered" evidence="2">
    <location>
        <begin position="1323"/>
        <end position="1375"/>
    </location>
</feature>
<dbReference type="PANTHER" id="PTHR11439">
    <property type="entry name" value="GAG-POL-RELATED RETROTRANSPOSON"/>
    <property type="match status" value="1"/>
</dbReference>
<keyword evidence="1" id="KW-0064">Aspartyl protease</keyword>
<dbReference type="GO" id="GO:0004190">
    <property type="term" value="F:aspartic-type endopeptidase activity"/>
    <property type="evidence" value="ECO:0007669"/>
    <property type="project" value="UniProtKB-KW"/>
</dbReference>
<sequence>MDSGYTQHMTGDSRLFTSLSGDVENYDKITFGDNSKGKVEGLGKIEISSEYSINNVLLVDSLNFNLLSVGQLCDLGFQCLFKPNEVIVSKIDGGEEVFKGFRHDNLYLVNFNSKNANLQACLFSKNSMGWLWHRRLAHVGMSTLKKVVKKDLVRGLKDITFEKDKLCSTCQAGKQVANTHPSMAFMSTSKPLELLHMDLFGPTTYTSIGGNNYGFVIVDDFSRYTWVYFLEDKTEVAHIFSKFAKRAQNEFNTSIVKIRSDNGREFDNTNIEEYCDEVGIKHEFSATYTPQQNGVVERKNRTLITLARSMLDEYGTTYRVFNNATSMVEETYDVEFDESNGSQGAHVDVVDIDEEPLVEAMKNMPIGDIKPKEDEDEEQTIDQPSSSMAPQDASEQDKILPNEDVHVSQEQINEQAQDVARPKGATVIGTKWVFRNKQDDEGNIVRNKARLVAKGYSQVEGIDFGETFAPVARLEAIRFLLAYASHHDMKLYQMDVKSAFLNGYINELVYVEQPPGFEDPNHPNHVYRLSKALYGLKQAPRAWYERLRDFLIEKGFTIGRVDTTLFIKKTDNDLFVCQVYIDDIIFGSTNEEYCTEFGKMMAKEFEMSMIGELTFFLGFQIKQLREGTFIYQEKYTRDLLKRFKMDDCKPIETPMATNIKLDPDESGIKVDQTLYRSMIGSLLYLCASRPDIMFSVCLCARFQANPKESHLTAVKRILRYLKHTPSIGLWYPKGASFELLGYTNSDFARCRVERKSTSGGCYLLGHSLVSWSSKKQNRVSLSTAEAEYIAAGSSCAQLLYMKQTLKDYGVELTRIPLLCDNESAVKLTNNPVQHSRNKHIDIRHHFIRDHVAKGDILLRNVGTKEQLADIFTKPLDESNFCRLRGELNVLDARTIIWVVRREIRARTRLRILLEKRGRLSRRGSVRQPSMPQPRLMRWRVVAQGGYGLESRGRTLLAAADRLRRLLTALAPSEPPLLASPRSVSDVGRSPPLRSSHSRRPKRPGPRRLHSEHSERARARDRTSPVSRLSDYRSYEGQKLKKLRYYLSDSQWQLEEWDERVDPCFQMLVQVSLYESSRATGMGLFPHVVLPLPRMGNVIQHNLSQYFDHIPGLPDLLEHIHGYVEDWVRVFYATLYVGPEREYIQFIFQGLPVRLYRQNVAILLGLELSERRQHTDVYGDSEPPRRSKNERITLTDDEVRDLFRKGAQERIPSQLTPPAGIVHRAMRRTLLPRLGYREGITTLQQHLLRALMQRIHFCVVDLLIAEMEDVITDGMGAHRSFPYAHYISHMLSRIDHDPDAPPLPQMRLFQQIRTSFPTHKARAPLAPRAPVHGPVPPERPPVTPPPGLQRQRPHQRQGEQPLQTQTVGTTAQTTSARRPYHSSLMIMRQVARALHHHPTTTVSYSCPGCDTYGHRIYVPDVDPAPAPRRSRADERPVERLAEQEAMRRRAFRTPSAAAAAAADAAKE</sequence>
<dbReference type="Gene3D" id="3.30.420.10">
    <property type="entry name" value="Ribonuclease H-like superfamily/Ribonuclease H"/>
    <property type="match status" value="1"/>
</dbReference>
<feature type="compositionally biased region" description="Low complexity" evidence="2">
    <location>
        <begin position="1455"/>
        <end position="1466"/>
    </location>
</feature>
<keyword evidence="5" id="KW-1185">Reference proteome</keyword>
<feature type="compositionally biased region" description="Low complexity" evidence="2">
    <location>
        <begin position="1362"/>
        <end position="1373"/>
    </location>
</feature>
<dbReference type="PANTHER" id="PTHR11439:SF483">
    <property type="entry name" value="PEPTIDE SYNTHASE GLIP-LIKE, PUTATIVE (AFU_ORTHOLOGUE AFUA_3G12920)-RELATED"/>
    <property type="match status" value="1"/>
</dbReference>
<reference evidence="4 5" key="1">
    <citation type="submission" date="2024-02" db="EMBL/GenBank/DDBJ databases">
        <title>High-quality chromosome-scale genome assembly of Pensacola bahiagrass (Paspalum notatum Flugge var. saurae).</title>
        <authorList>
            <person name="Vega J.M."/>
            <person name="Podio M."/>
            <person name="Orjuela J."/>
            <person name="Siena L.A."/>
            <person name="Pessino S.C."/>
            <person name="Combes M.C."/>
            <person name="Mariac C."/>
            <person name="Albertini E."/>
            <person name="Pupilli F."/>
            <person name="Ortiz J.P.A."/>
            <person name="Leblanc O."/>
        </authorList>
    </citation>
    <scope>NUCLEOTIDE SEQUENCE [LARGE SCALE GENOMIC DNA]</scope>
    <source>
        <strain evidence="4">R1</strain>
        <tissue evidence="4">Leaf</tissue>
    </source>
</reference>
<name>A0AAQ3SKX4_PASNO</name>
<feature type="compositionally biased region" description="Basic residues" evidence="2">
    <location>
        <begin position="995"/>
        <end position="1007"/>
    </location>
</feature>
<feature type="region of interest" description="Disordered" evidence="2">
    <location>
        <begin position="1419"/>
        <end position="1466"/>
    </location>
</feature>
<dbReference type="Pfam" id="PF07727">
    <property type="entry name" value="RVT_2"/>
    <property type="match status" value="1"/>
</dbReference>
<evidence type="ECO:0000313" key="5">
    <source>
        <dbReference type="Proteomes" id="UP001341281"/>
    </source>
</evidence>
<dbReference type="GO" id="GO:0003676">
    <property type="term" value="F:nucleic acid binding"/>
    <property type="evidence" value="ECO:0007669"/>
    <property type="project" value="InterPro"/>
</dbReference>
<gene>
    <name evidence="4" type="ORF">U9M48_003795</name>
</gene>
<dbReference type="CDD" id="cd09272">
    <property type="entry name" value="RNase_HI_RT_Ty1"/>
    <property type="match status" value="1"/>
</dbReference>
<dbReference type="Proteomes" id="UP001341281">
    <property type="component" value="Chromosome 01"/>
</dbReference>
<feature type="domain" description="Integrase catalytic" evidence="3">
    <location>
        <begin position="187"/>
        <end position="354"/>
    </location>
</feature>
<dbReference type="InterPro" id="IPR025724">
    <property type="entry name" value="GAG-pre-integrase_dom"/>
</dbReference>
<feature type="region of interest" description="Disordered" evidence="2">
    <location>
        <begin position="976"/>
        <end position="1029"/>
    </location>
</feature>
<dbReference type="InterPro" id="IPR001584">
    <property type="entry name" value="Integrase_cat-core"/>
</dbReference>
<accession>A0AAQ3SKX4</accession>
<dbReference type="InterPro" id="IPR036397">
    <property type="entry name" value="RNaseH_sf"/>
</dbReference>
<proteinExistence type="predicted"/>
<evidence type="ECO:0000256" key="2">
    <source>
        <dbReference type="SAM" id="MobiDB-lite"/>
    </source>
</evidence>
<keyword evidence="1" id="KW-0378">Hydrolase</keyword>
<dbReference type="GO" id="GO:0015074">
    <property type="term" value="P:DNA integration"/>
    <property type="evidence" value="ECO:0007669"/>
    <property type="project" value="InterPro"/>
</dbReference>
<dbReference type="InterPro" id="IPR012337">
    <property type="entry name" value="RNaseH-like_sf"/>
</dbReference>
<organism evidence="4 5">
    <name type="scientific">Paspalum notatum var. saurae</name>
    <dbReference type="NCBI Taxonomy" id="547442"/>
    <lineage>
        <taxon>Eukaryota</taxon>
        <taxon>Viridiplantae</taxon>
        <taxon>Streptophyta</taxon>
        <taxon>Embryophyta</taxon>
        <taxon>Tracheophyta</taxon>
        <taxon>Spermatophyta</taxon>
        <taxon>Magnoliopsida</taxon>
        <taxon>Liliopsida</taxon>
        <taxon>Poales</taxon>
        <taxon>Poaceae</taxon>
        <taxon>PACMAD clade</taxon>
        <taxon>Panicoideae</taxon>
        <taxon>Andropogonodae</taxon>
        <taxon>Paspaleae</taxon>
        <taxon>Paspalinae</taxon>
        <taxon>Paspalum</taxon>
    </lineage>
</organism>
<evidence type="ECO:0000313" key="4">
    <source>
        <dbReference type="EMBL" id="WVZ52773.1"/>
    </source>
</evidence>
<dbReference type="SUPFAM" id="SSF53098">
    <property type="entry name" value="Ribonuclease H-like"/>
    <property type="match status" value="1"/>
</dbReference>
<dbReference type="InterPro" id="IPR013103">
    <property type="entry name" value="RVT_2"/>
</dbReference>
<feature type="compositionally biased region" description="Pro residues" evidence="2">
    <location>
        <begin position="1332"/>
        <end position="1346"/>
    </location>
</feature>
<feature type="compositionally biased region" description="Basic and acidic residues" evidence="2">
    <location>
        <begin position="1008"/>
        <end position="1022"/>
    </location>
</feature>
<dbReference type="Pfam" id="PF22936">
    <property type="entry name" value="Pol_BBD"/>
    <property type="match status" value="1"/>
</dbReference>
<evidence type="ECO:0000256" key="1">
    <source>
        <dbReference type="ARBA" id="ARBA00022750"/>
    </source>
</evidence>
<dbReference type="PROSITE" id="PS50994">
    <property type="entry name" value="INTEGRASE"/>
    <property type="match status" value="1"/>
</dbReference>
<dbReference type="EMBL" id="CP144745">
    <property type="protein sequence ID" value="WVZ52773.1"/>
    <property type="molecule type" value="Genomic_DNA"/>
</dbReference>
<dbReference type="SUPFAM" id="SSF56672">
    <property type="entry name" value="DNA/RNA polymerases"/>
    <property type="match status" value="1"/>
</dbReference>
<dbReference type="InterPro" id="IPR054722">
    <property type="entry name" value="PolX-like_BBD"/>
</dbReference>
<dbReference type="InterPro" id="IPR043502">
    <property type="entry name" value="DNA/RNA_pol_sf"/>
</dbReference>
<keyword evidence="1" id="KW-0645">Protease</keyword>
<feature type="region of interest" description="Disordered" evidence="2">
    <location>
        <begin position="362"/>
        <end position="396"/>
    </location>
</feature>